<dbReference type="EMBL" id="QAOQ01000002">
    <property type="protein sequence ID" value="PTQ99390.1"/>
    <property type="molecule type" value="Genomic_DNA"/>
</dbReference>
<comment type="caution">
    <text evidence="1">The sequence shown here is derived from an EMBL/GenBank/DDBJ whole genome shotgun (WGS) entry which is preliminary data.</text>
</comment>
<organism evidence="1 2">
    <name type="scientific">Mucilaginibacter yixingensis</name>
    <dbReference type="NCBI Taxonomy" id="1295612"/>
    <lineage>
        <taxon>Bacteria</taxon>
        <taxon>Pseudomonadati</taxon>
        <taxon>Bacteroidota</taxon>
        <taxon>Sphingobacteriia</taxon>
        <taxon>Sphingobacteriales</taxon>
        <taxon>Sphingobacteriaceae</taxon>
        <taxon>Mucilaginibacter</taxon>
    </lineage>
</organism>
<accession>A0A2T5JCA0</accession>
<protein>
    <submittedName>
        <fullName evidence="1">Uncharacterized protein</fullName>
    </submittedName>
</protein>
<dbReference type="Proteomes" id="UP000244168">
    <property type="component" value="Unassembled WGS sequence"/>
</dbReference>
<gene>
    <name evidence="1" type="ORF">C8P68_102211</name>
</gene>
<keyword evidence="2" id="KW-1185">Reference proteome</keyword>
<proteinExistence type="predicted"/>
<dbReference type="AlphaFoldDB" id="A0A2T5JCA0"/>
<reference evidence="1 2" key="1">
    <citation type="submission" date="2018-04" db="EMBL/GenBank/DDBJ databases">
        <title>Genomic Encyclopedia of Archaeal and Bacterial Type Strains, Phase II (KMG-II): from individual species to whole genera.</title>
        <authorList>
            <person name="Goeker M."/>
        </authorList>
    </citation>
    <scope>NUCLEOTIDE SEQUENCE [LARGE SCALE GENOMIC DNA]</scope>
    <source>
        <strain evidence="1 2">DSM 26809</strain>
    </source>
</reference>
<sequence>MNVSTLAQTTVNQLNIYLFFIFGDPSVANPTFAA</sequence>
<name>A0A2T5JCA0_9SPHI</name>
<evidence type="ECO:0000313" key="2">
    <source>
        <dbReference type="Proteomes" id="UP000244168"/>
    </source>
</evidence>
<evidence type="ECO:0000313" key="1">
    <source>
        <dbReference type="EMBL" id="PTQ99390.1"/>
    </source>
</evidence>